<feature type="chain" id="PRO_5017107547" description="Transforming growth factor beta" evidence="14">
    <location>
        <begin position="23"/>
        <end position="387"/>
    </location>
</feature>
<name>A0A3B3TFI5_9TELE</name>
<dbReference type="InterPro" id="IPR029034">
    <property type="entry name" value="Cystine-knot_cytokine"/>
</dbReference>
<dbReference type="Gene3D" id="2.10.90.10">
    <property type="entry name" value="Cystine-knot cytokines"/>
    <property type="match status" value="1"/>
</dbReference>
<comment type="function">
    <text evidence="1">Transforming growth factor beta-1 proprotein: Precursor of the Latency-associated peptide (LAP) and Transforming growth factor beta-1 (TGF-beta-1) chains, which constitute the regulatory and active subunit of TGF-beta-1, respectively.</text>
</comment>
<evidence type="ECO:0000256" key="7">
    <source>
        <dbReference type="ARBA" id="ARBA00022729"/>
    </source>
</evidence>
<evidence type="ECO:0000259" key="17">
    <source>
        <dbReference type="PROSITE" id="PS51362"/>
    </source>
</evidence>
<evidence type="ECO:0000256" key="8">
    <source>
        <dbReference type="ARBA" id="ARBA00023030"/>
    </source>
</evidence>
<evidence type="ECO:0000256" key="5">
    <source>
        <dbReference type="ARBA" id="ARBA00022530"/>
    </source>
</evidence>
<dbReference type="InterPro" id="IPR017948">
    <property type="entry name" value="TGFb_CS"/>
</dbReference>
<dbReference type="Gene3D" id="2.60.120.970">
    <property type="match status" value="1"/>
</dbReference>
<dbReference type="PANTHER" id="PTHR11848:SF125">
    <property type="entry name" value="TRANSFORMING GROWTH FACTOR BETA-1 PROPROTEIN"/>
    <property type="match status" value="1"/>
</dbReference>
<dbReference type="GO" id="GO:0042127">
    <property type="term" value="P:regulation of cell population proliferation"/>
    <property type="evidence" value="ECO:0007669"/>
    <property type="project" value="TreeGrafter"/>
</dbReference>
<reference evidence="18" key="1">
    <citation type="submission" date="2025-08" db="UniProtKB">
        <authorList>
            <consortium name="Ensembl"/>
        </authorList>
    </citation>
    <scope>IDENTIFICATION</scope>
</reference>
<sequence length="387" mass="44944">MKASCWMLALLWLLGSVCQSHAISTCKTLDMNHVRKKRIEAIRGQILSKLRMAKEPEQAEGGHQAIPDDVMSTYNSTVAYSDELAHQSLESPSGDTEDEYFGKEVHMFNCVSSTKNQMVFNMSAIRASVGSQQLVSLAELRLLIKKPTMSADKKQRLELYEGLTNDTHYINHHFISNTMNDRWITFDVTKTLTSWLLRPEEEQEFQLQLYRACEDNTEFHFKISGMGMEDYRGDSGDLAKFMQKPHLLVMSLPADRQSHINTRKKREIDTDEFCTEKKENCCVRRLYIDFRKDLGWKWIHEPSGYYANYCMGSCTYFWNTENKYSQIQSLYRHHNPGASAQPCCVPNVLEPLPIIYYVGRQHRVCIQYYHYHSVSFCLQNNNQCVSN</sequence>
<dbReference type="PROSITE" id="PS51362">
    <property type="entry name" value="TGF_BETA_2"/>
    <property type="match status" value="1"/>
</dbReference>
<dbReference type="PANTHER" id="PTHR11848">
    <property type="entry name" value="TGF-BETA FAMILY"/>
    <property type="match status" value="1"/>
</dbReference>
<dbReference type="GeneTree" id="ENSGT00940000160457"/>
<evidence type="ECO:0000256" key="13">
    <source>
        <dbReference type="ARBA" id="ARBA00065283"/>
    </source>
</evidence>
<comment type="function">
    <text evidence="12">Required to maintain the Transforming growth factor beta-1 (TGF-beta-1) chain in a latent state during storage in extracellular matrix. Associates non-covalently with TGF-beta-1 and regulates its activation via interaction with 'milieu molecules', such as LTBP1, LRRC32/GARP and LRRC33/NRROS, that control activation of TGF-beta-1. Interaction with integrins (ITGAV:ITGB6 or ITGAV:ITGB8) results in distortion of the Latency-associated peptide chain and subsequent release of the active TGF-beta-1.</text>
</comment>
<evidence type="ECO:0000256" key="15">
    <source>
        <dbReference type="PIRSR" id="PIRSR001787-1"/>
    </source>
</evidence>
<keyword evidence="7 14" id="KW-0732">Signal</keyword>
<keyword evidence="5" id="KW-0272">Extracellular matrix</keyword>
<comment type="subunit">
    <text evidence="14">Homodimer; disulfide-linked.</text>
</comment>
<keyword evidence="4 14" id="KW-0964">Secreted</keyword>
<dbReference type="GO" id="GO:0005615">
    <property type="term" value="C:extracellular space"/>
    <property type="evidence" value="ECO:0007669"/>
    <property type="project" value="UniProtKB-UniRule"/>
</dbReference>
<keyword evidence="8 14" id="KW-0339">Growth factor</keyword>
<evidence type="ECO:0000313" key="19">
    <source>
        <dbReference type="Proteomes" id="UP000261540"/>
    </source>
</evidence>
<feature type="disulfide bond" description="Interchain" evidence="15">
    <location>
        <position position="343"/>
    </location>
</feature>
<dbReference type="GO" id="GO:0051781">
    <property type="term" value="P:positive regulation of cell division"/>
    <property type="evidence" value="ECO:0007669"/>
    <property type="project" value="UniProtKB-UniRule"/>
</dbReference>
<dbReference type="GO" id="GO:0005160">
    <property type="term" value="F:transforming growth factor beta receptor binding"/>
    <property type="evidence" value="ECO:0007669"/>
    <property type="project" value="InterPro"/>
</dbReference>
<evidence type="ECO:0000256" key="12">
    <source>
        <dbReference type="ARBA" id="ARBA00057824"/>
    </source>
</evidence>
<evidence type="ECO:0000256" key="14">
    <source>
        <dbReference type="PIRNR" id="PIRNR001787"/>
    </source>
</evidence>
<dbReference type="GO" id="GO:0007179">
    <property type="term" value="P:transforming growth factor beta receptor signaling pathway"/>
    <property type="evidence" value="ECO:0007669"/>
    <property type="project" value="TreeGrafter"/>
</dbReference>
<dbReference type="InterPro" id="IPR015615">
    <property type="entry name" value="TGF-beta-rel"/>
</dbReference>
<organism evidence="18 19">
    <name type="scientific">Paramormyrops kingsleyae</name>
    <dbReference type="NCBI Taxonomy" id="1676925"/>
    <lineage>
        <taxon>Eukaryota</taxon>
        <taxon>Metazoa</taxon>
        <taxon>Chordata</taxon>
        <taxon>Craniata</taxon>
        <taxon>Vertebrata</taxon>
        <taxon>Euteleostomi</taxon>
        <taxon>Actinopterygii</taxon>
        <taxon>Neopterygii</taxon>
        <taxon>Teleostei</taxon>
        <taxon>Osteoglossocephala</taxon>
        <taxon>Osteoglossomorpha</taxon>
        <taxon>Osteoglossiformes</taxon>
        <taxon>Mormyridae</taxon>
        <taxon>Paramormyrops</taxon>
    </lineage>
</organism>
<comment type="subcellular location">
    <subcellularLocation>
        <location evidence="2">Secreted</location>
        <location evidence="2">Extracellular space</location>
        <location evidence="2">Extracellular matrix</location>
    </subcellularLocation>
</comment>
<accession>A0A3B3TFI5</accession>
<keyword evidence="19" id="KW-1185">Reference proteome</keyword>
<comment type="similarity">
    <text evidence="3 14 16">Belongs to the TGF-beta family.</text>
</comment>
<keyword evidence="6" id="KW-0165">Cleavage on pair of basic residues</keyword>
<evidence type="ECO:0000256" key="10">
    <source>
        <dbReference type="ARBA" id="ARBA00023180"/>
    </source>
</evidence>
<keyword evidence="10" id="KW-0325">Glycoprotein</keyword>
<evidence type="ECO:0000256" key="1">
    <source>
        <dbReference type="ARBA" id="ARBA00002007"/>
    </source>
</evidence>
<evidence type="ECO:0000256" key="6">
    <source>
        <dbReference type="ARBA" id="ARBA00022685"/>
    </source>
</evidence>
<dbReference type="GO" id="GO:0008083">
    <property type="term" value="F:growth factor activity"/>
    <property type="evidence" value="ECO:0007669"/>
    <property type="project" value="UniProtKB-UniRule"/>
</dbReference>
<dbReference type="InterPro" id="IPR016319">
    <property type="entry name" value="TGF-beta"/>
</dbReference>
<evidence type="ECO:0000256" key="16">
    <source>
        <dbReference type="RuleBase" id="RU000354"/>
    </source>
</evidence>
<dbReference type="Pfam" id="PF00688">
    <property type="entry name" value="TGFb_propeptide"/>
    <property type="match status" value="1"/>
</dbReference>
<comment type="subunit">
    <text evidence="13">Latency-associated peptide: Homodimer; disulfide-linked. Latency-associated peptide: Interacts with Transforming growth factor beta-1 (TGF-beta-1) chain; interaction is non-covalent and maintains (TGF-beta-1) in a latent state; each Latency-associated peptide (LAP) monomer interacts with TGF-beta-1 in the other monomer. Transforming growth factor beta-1: Homodimer; disulfide-linked. Transforming growth factor beta-1: Interacts with TGF-beta receptors (tgfbr1 and tgfbr2), leading to signal transduction. Interacts with EFEMP2.</text>
</comment>
<feature type="signal peptide" evidence="14">
    <location>
        <begin position="1"/>
        <end position="22"/>
    </location>
</feature>
<dbReference type="FunFam" id="2.10.90.10:FF:000004">
    <property type="entry name" value="Transforming growth factor beta"/>
    <property type="match status" value="1"/>
</dbReference>
<dbReference type="InterPro" id="IPR003939">
    <property type="entry name" value="TGFb1"/>
</dbReference>
<evidence type="ECO:0000256" key="11">
    <source>
        <dbReference type="ARBA" id="ARBA00023246"/>
    </source>
</evidence>
<protein>
    <recommendedName>
        <fullName evidence="14">Transforming growth factor beta</fullName>
    </recommendedName>
</protein>
<dbReference type="InterPro" id="IPR001111">
    <property type="entry name" value="TGF-b_propeptide"/>
</dbReference>
<dbReference type="GO" id="GO:0005125">
    <property type="term" value="F:cytokine activity"/>
    <property type="evidence" value="ECO:0007669"/>
    <property type="project" value="TreeGrafter"/>
</dbReference>
<feature type="domain" description="TGF-beta family profile" evidence="17">
    <location>
        <begin position="263"/>
        <end position="380"/>
    </location>
</feature>
<dbReference type="PRINTS" id="PR01424">
    <property type="entry name" value="TGFBETA1"/>
</dbReference>
<keyword evidence="9 15" id="KW-1015">Disulfide bond</keyword>
<keyword evidence="11 14" id="KW-0497">Mitogen</keyword>
<dbReference type="SMART" id="SM00204">
    <property type="entry name" value="TGFB"/>
    <property type="match status" value="1"/>
</dbReference>
<evidence type="ECO:0000256" key="9">
    <source>
        <dbReference type="ARBA" id="ARBA00023157"/>
    </source>
</evidence>
<dbReference type="SUPFAM" id="SSF57501">
    <property type="entry name" value="Cystine-knot cytokines"/>
    <property type="match status" value="1"/>
</dbReference>
<dbReference type="PIRSF" id="PIRSF001787">
    <property type="entry name" value="TGF-beta"/>
    <property type="match status" value="1"/>
</dbReference>
<dbReference type="AlphaFoldDB" id="A0A3B3TFI5"/>
<evidence type="ECO:0000313" key="18">
    <source>
        <dbReference type="Ensembl" id="ENSPKIP00000041173.1"/>
    </source>
</evidence>
<dbReference type="PRINTS" id="PR01423">
    <property type="entry name" value="TGFBETA"/>
</dbReference>
<feature type="disulfide bond" evidence="15">
    <location>
        <begin position="281"/>
        <end position="344"/>
    </location>
</feature>
<evidence type="ECO:0000256" key="2">
    <source>
        <dbReference type="ARBA" id="ARBA00004498"/>
    </source>
</evidence>
<evidence type="ECO:0000256" key="3">
    <source>
        <dbReference type="ARBA" id="ARBA00006656"/>
    </source>
</evidence>
<dbReference type="Ensembl" id="ENSPKIT00000022205.1">
    <property type="protein sequence ID" value="ENSPKIP00000041173.1"/>
    <property type="gene ID" value="ENSPKIG00000017829.1"/>
</dbReference>
<dbReference type="Pfam" id="PF00019">
    <property type="entry name" value="TGF_beta"/>
    <property type="match status" value="1"/>
</dbReference>
<dbReference type="STRING" id="1676925.ENSPKIP00000041173"/>
<dbReference type="PROSITE" id="PS00250">
    <property type="entry name" value="TGF_BETA_1"/>
    <property type="match status" value="1"/>
</dbReference>
<reference evidence="18" key="2">
    <citation type="submission" date="2025-09" db="UniProtKB">
        <authorList>
            <consortium name="Ensembl"/>
        </authorList>
    </citation>
    <scope>IDENTIFICATION</scope>
</reference>
<dbReference type="Proteomes" id="UP000261540">
    <property type="component" value="Unplaced"/>
</dbReference>
<evidence type="ECO:0000256" key="4">
    <source>
        <dbReference type="ARBA" id="ARBA00022525"/>
    </source>
</evidence>
<proteinExistence type="inferred from homology"/>
<dbReference type="InterPro" id="IPR001839">
    <property type="entry name" value="TGF-b_C"/>
</dbReference>